<dbReference type="STRING" id="1283.ShL2_00332"/>
<dbReference type="GO" id="GO:0005886">
    <property type="term" value="C:plasma membrane"/>
    <property type="evidence" value="ECO:0007669"/>
    <property type="project" value="UniProtKB-SubCell"/>
</dbReference>
<feature type="transmembrane region" description="Helical" evidence="8">
    <location>
        <begin position="481"/>
        <end position="504"/>
    </location>
</feature>
<protein>
    <submittedName>
        <fullName evidence="10">BCCT family transporter</fullName>
    </submittedName>
</protein>
<evidence type="ECO:0000313" key="12">
    <source>
        <dbReference type="Proteomes" id="UP001269271"/>
    </source>
</evidence>
<keyword evidence="3" id="KW-0813">Transport</keyword>
<feature type="transmembrane region" description="Helical" evidence="8">
    <location>
        <begin position="450"/>
        <end position="469"/>
    </location>
</feature>
<comment type="caution">
    <text evidence="10">The sequence shown here is derived from an EMBL/GenBank/DDBJ whole genome shotgun (WGS) entry which is preliminary data.</text>
</comment>
<organism evidence="10 11">
    <name type="scientific">Staphylococcus haemolyticus</name>
    <dbReference type="NCBI Taxonomy" id="1283"/>
    <lineage>
        <taxon>Bacteria</taxon>
        <taxon>Bacillati</taxon>
        <taxon>Bacillota</taxon>
        <taxon>Bacilli</taxon>
        <taxon>Bacillales</taxon>
        <taxon>Staphylococcaceae</taxon>
        <taxon>Staphylococcus</taxon>
    </lineage>
</organism>
<dbReference type="PANTHER" id="PTHR30047">
    <property type="entry name" value="HIGH-AFFINITY CHOLINE TRANSPORT PROTEIN-RELATED"/>
    <property type="match status" value="1"/>
</dbReference>
<evidence type="ECO:0000313" key="10">
    <source>
        <dbReference type="EMBL" id="PPJ74990.1"/>
    </source>
</evidence>
<feature type="transmembrane region" description="Helical" evidence="8">
    <location>
        <begin position="411"/>
        <end position="438"/>
    </location>
</feature>
<dbReference type="PANTHER" id="PTHR30047:SF7">
    <property type="entry name" value="HIGH-AFFINITY CHOLINE TRANSPORT PROTEIN"/>
    <property type="match status" value="1"/>
</dbReference>
<dbReference type="PROSITE" id="PS01303">
    <property type="entry name" value="BCCT"/>
    <property type="match status" value="1"/>
</dbReference>
<feature type="transmembrane region" description="Helical" evidence="8">
    <location>
        <begin position="262"/>
        <end position="282"/>
    </location>
</feature>
<feature type="transmembrane region" description="Helical" evidence="8">
    <location>
        <begin position="192"/>
        <end position="217"/>
    </location>
</feature>
<keyword evidence="4" id="KW-1003">Cell membrane</keyword>
<gene>
    <name evidence="10" type="ORF">CV019_06725</name>
    <name evidence="9" type="ORF">RO950_01895</name>
</gene>
<evidence type="ECO:0000256" key="5">
    <source>
        <dbReference type="ARBA" id="ARBA00022692"/>
    </source>
</evidence>
<evidence type="ECO:0000256" key="6">
    <source>
        <dbReference type="ARBA" id="ARBA00022989"/>
    </source>
</evidence>
<dbReference type="InterPro" id="IPR000060">
    <property type="entry name" value="BCCT_transptr"/>
</dbReference>
<keyword evidence="5 8" id="KW-0812">Transmembrane</keyword>
<keyword evidence="12" id="KW-1185">Reference proteome</keyword>
<dbReference type="Proteomes" id="UP001269271">
    <property type="component" value="Unassembled WGS sequence"/>
</dbReference>
<evidence type="ECO:0000256" key="3">
    <source>
        <dbReference type="ARBA" id="ARBA00022448"/>
    </source>
</evidence>
<comment type="subcellular location">
    <subcellularLocation>
        <location evidence="1">Cell membrane</location>
        <topology evidence="1">Multi-pass membrane protein</topology>
    </subcellularLocation>
</comment>
<keyword evidence="7 8" id="KW-0472">Membrane</keyword>
<reference evidence="10 11" key="1">
    <citation type="submission" date="2017-11" db="EMBL/GenBank/DDBJ databases">
        <authorList>
            <person name="Founou R.C."/>
            <person name="Founou L."/>
            <person name="Allam M."/>
            <person name="Ismail A."/>
            <person name="Essack S.Y."/>
        </authorList>
    </citation>
    <scope>NUCLEOTIDE SEQUENCE [LARGE SCALE GENOMIC DNA]</scope>
    <source>
        <strain evidence="10 11">G811N2B1</strain>
    </source>
</reference>
<dbReference type="Proteomes" id="UP000238153">
    <property type="component" value="Unassembled WGS sequence"/>
</dbReference>
<evidence type="ECO:0000313" key="9">
    <source>
        <dbReference type="EMBL" id="MDT4285776.1"/>
    </source>
</evidence>
<proteinExistence type="inferred from homology"/>
<comment type="similarity">
    <text evidence="2">Belongs to the BCCT transporter (TC 2.A.15) family.</text>
</comment>
<feature type="transmembrane region" description="Helical" evidence="8">
    <location>
        <begin position="144"/>
        <end position="162"/>
    </location>
</feature>
<dbReference type="RefSeq" id="WP_029376614.1">
    <property type="nucleotide sequence ID" value="NZ_CABMHO010000014.1"/>
</dbReference>
<dbReference type="InterPro" id="IPR018093">
    <property type="entry name" value="BCCT_CS"/>
</dbReference>
<dbReference type="NCBIfam" id="TIGR00842">
    <property type="entry name" value="bcct"/>
    <property type="match status" value="1"/>
</dbReference>
<feature type="transmembrane region" description="Helical" evidence="8">
    <location>
        <begin position="12"/>
        <end position="29"/>
    </location>
</feature>
<accession>A0A2A1KBJ7</accession>
<dbReference type="GO" id="GO:0022857">
    <property type="term" value="F:transmembrane transporter activity"/>
    <property type="evidence" value="ECO:0007669"/>
    <property type="project" value="InterPro"/>
</dbReference>
<evidence type="ECO:0000256" key="8">
    <source>
        <dbReference type="SAM" id="Phobius"/>
    </source>
</evidence>
<dbReference type="Pfam" id="PF02028">
    <property type="entry name" value="BCCT"/>
    <property type="match status" value="1"/>
</dbReference>
<feature type="transmembrane region" description="Helical" evidence="8">
    <location>
        <begin position="323"/>
        <end position="341"/>
    </location>
</feature>
<keyword evidence="6 8" id="KW-1133">Transmembrane helix</keyword>
<sequence length="541" mass="60578">MKREKIMDWPTFIGTVIVLLVAVTPMMVFPKASEKVITDINSAISNSIGSVYLFMGLIILFFVLYIAFGRYGNVTLGKATDRPEFNNFSWASMLFCAGIGSDILYWGVIEWAFYYQVPPNGAKGMSDEALTYATQYGMFHWGPIAWAIYVLPALPIGYLVFVKKQPIYKISQACRPVLKGQTDKFLGKLVDILFIFGLLGGAATSLALGVPMISAGIEKLTGIDGENMVVRSIILLTITVVFAVSSYSGLKKGIQKLSDVNVWLSFLLLGFVFIVGPTVFIMETTITSFGNMLRDFFHMATWMEPFGGIKGRKETNFPQDWTIFYWSWWLVYAPFIGLFIARISKGRRLKEVILGTIIYGTLGCLLFFGIFGNYAVYLQITGEFNVINFLNSHGTEATIIQVMHQLPFSSLIVVLFLISAFLFLATTFDSGSYILAAASQKKVIGEPLKANRLFWAFALCLLPFSLMLVGGERALEVLKTASILASVPLIVIFIFMMISFIITLNRDRIKLETRADKHKEIERRSLRIVQVKEKSDDDDNL</sequence>
<evidence type="ECO:0000256" key="1">
    <source>
        <dbReference type="ARBA" id="ARBA00004651"/>
    </source>
</evidence>
<feature type="transmembrane region" description="Helical" evidence="8">
    <location>
        <begin position="49"/>
        <end position="68"/>
    </location>
</feature>
<name>A0A2A1KBJ7_STAHA</name>
<feature type="transmembrane region" description="Helical" evidence="8">
    <location>
        <begin position="88"/>
        <end position="109"/>
    </location>
</feature>
<evidence type="ECO:0000256" key="4">
    <source>
        <dbReference type="ARBA" id="ARBA00022475"/>
    </source>
</evidence>
<reference evidence="9 12" key="2">
    <citation type="submission" date="2023-08" db="EMBL/GenBank/DDBJ databases">
        <title>Genomic surveillance of Staphylococcus haemolyticus neonatal outbreak in southern France.</title>
        <authorList>
            <person name="Magnan C."/>
            <person name="Morsli M."/>
            <person name="Thiery B."/>
            <person name="Salipante F."/>
            <person name="Attar J."/>
            <person name="Massimo D.M."/>
            <person name="Ory J."/>
            <person name="Pantel A."/>
            <person name="Lavigne J.-P."/>
        </authorList>
    </citation>
    <scope>NUCLEOTIDE SEQUENCE [LARGE SCALE GENOMIC DNA]</scope>
    <source>
        <strain evidence="9 12">NSH026</strain>
    </source>
</reference>
<feature type="transmembrane region" description="Helical" evidence="8">
    <location>
        <begin position="229"/>
        <end position="250"/>
    </location>
</feature>
<dbReference type="AlphaFoldDB" id="A0A2A1KBJ7"/>
<evidence type="ECO:0000256" key="7">
    <source>
        <dbReference type="ARBA" id="ARBA00023136"/>
    </source>
</evidence>
<evidence type="ECO:0000256" key="2">
    <source>
        <dbReference type="ARBA" id="ARBA00005658"/>
    </source>
</evidence>
<dbReference type="EMBL" id="JAVSOO010000003">
    <property type="protein sequence ID" value="MDT4285776.1"/>
    <property type="molecule type" value="Genomic_DNA"/>
</dbReference>
<dbReference type="EMBL" id="PGWX01000284">
    <property type="protein sequence ID" value="PPJ74990.1"/>
    <property type="molecule type" value="Genomic_DNA"/>
</dbReference>
<feature type="transmembrane region" description="Helical" evidence="8">
    <location>
        <begin position="353"/>
        <end position="376"/>
    </location>
</feature>
<evidence type="ECO:0000313" key="11">
    <source>
        <dbReference type="Proteomes" id="UP000238153"/>
    </source>
</evidence>